<evidence type="ECO:0000256" key="1">
    <source>
        <dbReference type="SAM" id="MobiDB-lite"/>
    </source>
</evidence>
<dbReference type="Proteomes" id="UP000076871">
    <property type="component" value="Unassembled WGS sequence"/>
</dbReference>
<evidence type="ECO:0000313" key="2">
    <source>
        <dbReference type="EMBL" id="KZT02650.1"/>
    </source>
</evidence>
<evidence type="ECO:0000313" key="3">
    <source>
        <dbReference type="Proteomes" id="UP000076871"/>
    </source>
</evidence>
<keyword evidence="3" id="KW-1185">Reference proteome</keyword>
<dbReference type="AlphaFoldDB" id="A0A165CE55"/>
<accession>A0A165CE55</accession>
<feature type="region of interest" description="Disordered" evidence="1">
    <location>
        <begin position="56"/>
        <end position="75"/>
    </location>
</feature>
<dbReference type="InParanoid" id="A0A165CE55"/>
<dbReference type="GeneID" id="63826766"/>
<organism evidence="2 3">
    <name type="scientific">Laetiporus sulphureus 93-53</name>
    <dbReference type="NCBI Taxonomy" id="1314785"/>
    <lineage>
        <taxon>Eukaryota</taxon>
        <taxon>Fungi</taxon>
        <taxon>Dikarya</taxon>
        <taxon>Basidiomycota</taxon>
        <taxon>Agaricomycotina</taxon>
        <taxon>Agaricomycetes</taxon>
        <taxon>Polyporales</taxon>
        <taxon>Laetiporus</taxon>
    </lineage>
</organism>
<proteinExistence type="predicted"/>
<dbReference type="RefSeq" id="XP_040760390.1">
    <property type="nucleotide sequence ID" value="XM_040909737.1"/>
</dbReference>
<sequence>MEVGADEMRLRQCEHALREGFHAFIEEIRGKKVTAAPPKMVSAAFPRKVSVELRRISRSRPGPVRDESMLTSFSH</sequence>
<gene>
    <name evidence="2" type="ORF">LAESUDRAFT_729891</name>
</gene>
<dbReference type="EMBL" id="KV427650">
    <property type="protein sequence ID" value="KZT02650.1"/>
    <property type="molecule type" value="Genomic_DNA"/>
</dbReference>
<protein>
    <submittedName>
        <fullName evidence="2">Uncharacterized protein</fullName>
    </submittedName>
</protein>
<name>A0A165CE55_9APHY</name>
<reference evidence="2 3" key="1">
    <citation type="journal article" date="2016" name="Mol. Biol. Evol.">
        <title>Comparative Genomics of Early-Diverging Mushroom-Forming Fungi Provides Insights into the Origins of Lignocellulose Decay Capabilities.</title>
        <authorList>
            <person name="Nagy L.G."/>
            <person name="Riley R."/>
            <person name="Tritt A."/>
            <person name="Adam C."/>
            <person name="Daum C."/>
            <person name="Floudas D."/>
            <person name="Sun H."/>
            <person name="Yadav J.S."/>
            <person name="Pangilinan J."/>
            <person name="Larsson K.H."/>
            <person name="Matsuura K."/>
            <person name="Barry K."/>
            <person name="Labutti K."/>
            <person name="Kuo R."/>
            <person name="Ohm R.A."/>
            <person name="Bhattacharya S.S."/>
            <person name="Shirouzu T."/>
            <person name="Yoshinaga Y."/>
            <person name="Martin F.M."/>
            <person name="Grigoriev I.V."/>
            <person name="Hibbett D.S."/>
        </authorList>
    </citation>
    <scope>NUCLEOTIDE SEQUENCE [LARGE SCALE GENOMIC DNA]</scope>
    <source>
        <strain evidence="2 3">93-53</strain>
    </source>
</reference>